<comment type="caution">
    <text evidence="3">The sequence shown here is derived from an EMBL/GenBank/DDBJ whole genome shotgun (WGS) entry which is preliminary data.</text>
</comment>
<accession>A0ABQ5SYM5</accession>
<name>A0ABQ5SYM5_9ACTN</name>
<proteinExistence type="predicted"/>
<evidence type="ECO:0000313" key="4">
    <source>
        <dbReference type="Proteomes" id="UP001142292"/>
    </source>
</evidence>
<keyword evidence="2" id="KW-0472">Membrane</keyword>
<feature type="region of interest" description="Disordered" evidence="1">
    <location>
        <begin position="1"/>
        <end position="22"/>
    </location>
</feature>
<evidence type="ECO:0000256" key="2">
    <source>
        <dbReference type="SAM" id="Phobius"/>
    </source>
</evidence>
<keyword evidence="2" id="KW-1133">Transmembrane helix</keyword>
<sequence length="379" mass="40852">MDWQETLERAIPQPPPAGPDPAALVADGKRLVRRRRIAVVAGTVAAVIAVVGIGMVVDPARERATPTPPIASQSAGEETAEEEWPPPVDIPLSDLAPVAYDFGTGETTFQEGWTEVDRVGPLTSGNRLAVAATDGTTTIYAFFDTPYDIAFVDAARTSTEDLRAWVDGLMLNPLEPIWENGELEVGSGGWDVVREISNPLGYDAPWESAAAIVERDGAQRWLVHSGARVGMSEAEADIELYAIPGQTFEEWLSDYEKKSRPQLSPEHSPFSGTTTTTVEFGSGSELVPAEENVAILEQAAEPDIADPAFSERASRTAVARIQVGEQERYVLARERDGVTMAVAYSVVPAPRAEDRRPLTLAEFAAALNQSSSPGQGLWR</sequence>
<feature type="region of interest" description="Disordered" evidence="1">
    <location>
        <begin position="62"/>
        <end position="88"/>
    </location>
</feature>
<feature type="transmembrane region" description="Helical" evidence="2">
    <location>
        <begin position="37"/>
        <end position="57"/>
    </location>
</feature>
<keyword evidence="4" id="KW-1185">Reference proteome</keyword>
<evidence type="ECO:0000256" key="1">
    <source>
        <dbReference type="SAM" id="MobiDB-lite"/>
    </source>
</evidence>
<organism evidence="3 4">
    <name type="scientific">Nocardioides luteus</name>
    <dbReference type="NCBI Taxonomy" id="1844"/>
    <lineage>
        <taxon>Bacteria</taxon>
        <taxon>Bacillati</taxon>
        <taxon>Actinomycetota</taxon>
        <taxon>Actinomycetes</taxon>
        <taxon>Propionibacteriales</taxon>
        <taxon>Nocardioidaceae</taxon>
        <taxon>Nocardioides</taxon>
    </lineage>
</organism>
<reference evidence="3" key="2">
    <citation type="submission" date="2023-01" db="EMBL/GenBank/DDBJ databases">
        <authorList>
            <person name="Sun Q."/>
            <person name="Evtushenko L."/>
        </authorList>
    </citation>
    <scope>NUCLEOTIDE SEQUENCE</scope>
    <source>
        <strain evidence="3">VKM Ac-1246</strain>
    </source>
</reference>
<dbReference type="RefSeq" id="WP_189118953.1">
    <property type="nucleotide sequence ID" value="NZ_BMRK01000009.1"/>
</dbReference>
<dbReference type="Proteomes" id="UP001142292">
    <property type="component" value="Unassembled WGS sequence"/>
</dbReference>
<dbReference type="EMBL" id="BSEL01000005">
    <property type="protein sequence ID" value="GLJ68678.1"/>
    <property type="molecule type" value="Genomic_DNA"/>
</dbReference>
<keyword evidence="2" id="KW-0812">Transmembrane</keyword>
<gene>
    <name evidence="3" type="ORF">GCM10017579_27140</name>
</gene>
<evidence type="ECO:0000313" key="3">
    <source>
        <dbReference type="EMBL" id="GLJ68678.1"/>
    </source>
</evidence>
<reference evidence="3" key="1">
    <citation type="journal article" date="2014" name="Int. J. Syst. Evol. Microbiol.">
        <title>Complete genome of a new Firmicutes species belonging to the dominant human colonic microbiota ('Ruminococcus bicirculans') reveals two chromosomes and a selective capacity to utilize plant glucans.</title>
        <authorList>
            <consortium name="NISC Comparative Sequencing Program"/>
            <person name="Wegmann U."/>
            <person name="Louis P."/>
            <person name="Goesmann A."/>
            <person name="Henrissat B."/>
            <person name="Duncan S.H."/>
            <person name="Flint H.J."/>
        </authorList>
    </citation>
    <scope>NUCLEOTIDE SEQUENCE</scope>
    <source>
        <strain evidence="3">VKM Ac-1246</strain>
    </source>
</reference>
<protein>
    <submittedName>
        <fullName evidence="3">Uncharacterized protein</fullName>
    </submittedName>
</protein>